<dbReference type="InterPro" id="IPR003835">
    <property type="entry name" value="Glyco_trans_19"/>
</dbReference>
<dbReference type="AlphaFoldDB" id="A0A7V5LUC0"/>
<dbReference type="PANTHER" id="PTHR30372:SF4">
    <property type="entry name" value="LIPID-A-DISACCHARIDE SYNTHASE, MITOCHONDRIAL-RELATED"/>
    <property type="match status" value="1"/>
</dbReference>
<dbReference type="GO" id="GO:0005543">
    <property type="term" value="F:phospholipid binding"/>
    <property type="evidence" value="ECO:0007669"/>
    <property type="project" value="TreeGrafter"/>
</dbReference>
<protein>
    <recommendedName>
        <fullName evidence="3 10">Lipid-A-disaccharide synthase</fullName>
        <ecNumber evidence="2 10">2.4.1.182</ecNumber>
    </recommendedName>
</protein>
<evidence type="ECO:0000256" key="2">
    <source>
        <dbReference type="ARBA" id="ARBA00012687"/>
    </source>
</evidence>
<keyword evidence="5" id="KW-0441">Lipid A biosynthesis</keyword>
<reference evidence="11" key="1">
    <citation type="journal article" date="2020" name="mSystems">
        <title>Genome- and Community-Level Interaction Insights into Carbon Utilization and Element Cycling Functions of Hydrothermarchaeota in Hydrothermal Sediment.</title>
        <authorList>
            <person name="Zhou Z."/>
            <person name="Liu Y."/>
            <person name="Xu W."/>
            <person name="Pan J."/>
            <person name="Luo Z.H."/>
            <person name="Li M."/>
        </authorList>
    </citation>
    <scope>NUCLEOTIDE SEQUENCE [LARGE SCALE GENOMIC DNA]</scope>
    <source>
        <strain evidence="11">HyVt-96</strain>
    </source>
</reference>
<dbReference type="Pfam" id="PF02684">
    <property type="entry name" value="LpxB"/>
    <property type="match status" value="1"/>
</dbReference>
<evidence type="ECO:0000256" key="3">
    <source>
        <dbReference type="ARBA" id="ARBA00020902"/>
    </source>
</evidence>
<evidence type="ECO:0000256" key="4">
    <source>
        <dbReference type="ARBA" id="ARBA00022516"/>
    </source>
</evidence>
<gene>
    <name evidence="11" type="primary">lpxB</name>
    <name evidence="11" type="ORF">ENL43_01050</name>
</gene>
<evidence type="ECO:0000256" key="6">
    <source>
        <dbReference type="ARBA" id="ARBA00022676"/>
    </source>
</evidence>
<evidence type="ECO:0000313" key="11">
    <source>
        <dbReference type="EMBL" id="HHF52936.1"/>
    </source>
</evidence>
<dbReference type="GO" id="GO:0009245">
    <property type="term" value="P:lipid A biosynthetic process"/>
    <property type="evidence" value="ECO:0007669"/>
    <property type="project" value="UniProtKB-UniRule"/>
</dbReference>
<evidence type="ECO:0000256" key="9">
    <source>
        <dbReference type="ARBA" id="ARBA00048975"/>
    </source>
</evidence>
<evidence type="ECO:0000256" key="1">
    <source>
        <dbReference type="ARBA" id="ARBA00002056"/>
    </source>
</evidence>
<dbReference type="PANTHER" id="PTHR30372">
    <property type="entry name" value="LIPID-A-DISACCHARIDE SYNTHASE"/>
    <property type="match status" value="1"/>
</dbReference>
<dbReference type="SUPFAM" id="SSF53756">
    <property type="entry name" value="UDP-Glycosyltransferase/glycogen phosphorylase"/>
    <property type="match status" value="1"/>
</dbReference>
<dbReference type="NCBIfam" id="TIGR00215">
    <property type="entry name" value="lpxB"/>
    <property type="match status" value="1"/>
</dbReference>
<dbReference type="EC" id="2.4.1.182" evidence="2 10"/>
<keyword evidence="4" id="KW-0444">Lipid biosynthesis</keyword>
<evidence type="ECO:0000256" key="7">
    <source>
        <dbReference type="ARBA" id="ARBA00022679"/>
    </source>
</evidence>
<comment type="caution">
    <text evidence="11">The sequence shown here is derived from an EMBL/GenBank/DDBJ whole genome shotgun (WGS) entry which is preliminary data.</text>
</comment>
<comment type="function">
    <text evidence="1">Condensation of UDP-2,3-diacylglucosamine and 2,3-diacylglucosamine-1-phosphate to form lipid A disaccharide, a precursor of lipid A, a phosphorylated glycolipid that anchors the lipopolysaccharide to the outer membrane of the cell.</text>
</comment>
<dbReference type="Proteomes" id="UP000886050">
    <property type="component" value="Unassembled WGS sequence"/>
</dbReference>
<proteinExistence type="predicted"/>
<keyword evidence="6 11" id="KW-0328">Glycosyltransferase</keyword>
<evidence type="ECO:0000256" key="8">
    <source>
        <dbReference type="ARBA" id="ARBA00023098"/>
    </source>
</evidence>
<evidence type="ECO:0000256" key="10">
    <source>
        <dbReference type="NCBIfam" id="TIGR00215"/>
    </source>
</evidence>
<dbReference type="GO" id="GO:0016020">
    <property type="term" value="C:membrane"/>
    <property type="evidence" value="ECO:0007669"/>
    <property type="project" value="GOC"/>
</dbReference>
<dbReference type="EMBL" id="DRTX01000063">
    <property type="protein sequence ID" value="HHF52936.1"/>
    <property type="molecule type" value="Genomic_DNA"/>
</dbReference>
<name>A0A7V5LUC0_UNCW3</name>
<comment type="catalytic activity">
    <reaction evidence="9">
        <text>a lipid X + a UDP-2-N,3-O-bis[(3R)-3-hydroxyacyl]-alpha-D-glucosamine = a lipid A disaccharide + UDP + H(+)</text>
        <dbReference type="Rhea" id="RHEA:67828"/>
        <dbReference type="ChEBI" id="CHEBI:15378"/>
        <dbReference type="ChEBI" id="CHEBI:58223"/>
        <dbReference type="ChEBI" id="CHEBI:137748"/>
        <dbReference type="ChEBI" id="CHEBI:176338"/>
        <dbReference type="ChEBI" id="CHEBI:176343"/>
        <dbReference type="EC" id="2.4.1.182"/>
    </reaction>
</comment>
<sequence length="364" mass="41996">MLKFFISAGEYSGDIHAAHLVRELKKIFPDAIFSGIGGDNMRREGVELIQHINDMGIIGFQEALRGVFKLRNLLKMSIEVIKNMDICIFVDYPGFNLKLSSYTKRAGKINYYYIAPQVWAWWNFRVKFIKKNFDYVFVILPFEEHFYRKYGIRVKYVGSPVLDSVLNAHVKEIKIPEGKKIIGLLPGSRYDEVRRLVPRLMKIKKILEEDRKDLHFLMSLVPDFKVGEEENLTILRGEAYEIMNASDFLIVASGTASLEAALFGKPMVVIYALSEFSWILAKLLARVKYASLVNILADEMVVPEFIQHIPEREIARLILEYLDNKELYNNTMSRILKIRDSLKPGAARRAALLIKKEVEKYGYA</sequence>
<accession>A0A7V5LUC0</accession>
<dbReference type="GO" id="GO:0008915">
    <property type="term" value="F:lipid-A-disaccharide synthase activity"/>
    <property type="evidence" value="ECO:0007669"/>
    <property type="project" value="UniProtKB-UniRule"/>
</dbReference>
<evidence type="ECO:0000256" key="5">
    <source>
        <dbReference type="ARBA" id="ARBA00022556"/>
    </source>
</evidence>
<keyword evidence="8" id="KW-0443">Lipid metabolism</keyword>
<organism evidence="11">
    <name type="scientific">candidate division WOR-3 bacterium</name>
    <dbReference type="NCBI Taxonomy" id="2052148"/>
    <lineage>
        <taxon>Bacteria</taxon>
        <taxon>Bacteria division WOR-3</taxon>
    </lineage>
</organism>
<keyword evidence="7 11" id="KW-0808">Transferase</keyword>